<evidence type="ECO:0000256" key="2">
    <source>
        <dbReference type="SAM" id="SignalP"/>
    </source>
</evidence>
<keyword evidence="2" id="KW-0732">Signal</keyword>
<organism evidence="3 4">
    <name type="scientific">Tardiphaga alba</name>
    <dbReference type="NCBI Taxonomy" id="340268"/>
    <lineage>
        <taxon>Bacteria</taxon>
        <taxon>Pseudomonadati</taxon>
        <taxon>Pseudomonadota</taxon>
        <taxon>Alphaproteobacteria</taxon>
        <taxon>Hyphomicrobiales</taxon>
        <taxon>Nitrobacteraceae</taxon>
        <taxon>Tardiphaga</taxon>
    </lineage>
</organism>
<reference evidence="3 4" key="1">
    <citation type="submission" date="2019-02" db="EMBL/GenBank/DDBJ databases">
        <title>Emended description of the genus Rhodopseudomonas and description of Rhodopseudomonas albus sp. nov., a non-phototrophic, heavy-metal-tolerant bacterium isolated from garden soil.</title>
        <authorList>
            <person name="Bao Z."/>
            <person name="Cao W.W."/>
            <person name="Sato Y."/>
            <person name="Nishizawa T."/>
            <person name="Zhao J."/>
            <person name="Guo Y."/>
            <person name="Ohta H."/>
        </authorList>
    </citation>
    <scope>NUCLEOTIDE SEQUENCE [LARGE SCALE GENOMIC DNA]</scope>
    <source>
        <strain evidence="3 4">SK50-23</strain>
    </source>
</reference>
<dbReference type="Proteomes" id="UP000682843">
    <property type="component" value="Chromosome"/>
</dbReference>
<keyword evidence="4" id="KW-1185">Reference proteome</keyword>
<feature type="signal peptide" evidence="2">
    <location>
        <begin position="1"/>
        <end position="26"/>
    </location>
</feature>
<accession>A0ABX8ACE5</accession>
<gene>
    <name evidence="3" type="ORF">RPMA_16710</name>
</gene>
<feature type="transmembrane region" description="Helical" evidence="1">
    <location>
        <begin position="94"/>
        <end position="110"/>
    </location>
</feature>
<keyword evidence="1" id="KW-0812">Transmembrane</keyword>
<feature type="chain" id="PRO_5045659351" evidence="2">
    <location>
        <begin position="27"/>
        <end position="114"/>
    </location>
</feature>
<sequence length="114" mass="12081">MKRFLIFAALVPPVALAIFLAPEATAASTIGFIFMTLAYVYPIGLVPASMTAAVDWSLSGQSIYLRMAVTVLFAILLAELIARQLLGVSGSPKVWLMGAIPAALCSWLAGRKPV</sequence>
<dbReference type="EMBL" id="CP036498">
    <property type="protein sequence ID" value="QUS40294.1"/>
    <property type="molecule type" value="Genomic_DNA"/>
</dbReference>
<dbReference type="RefSeq" id="WP_211908874.1">
    <property type="nucleotide sequence ID" value="NZ_CP036498.1"/>
</dbReference>
<protein>
    <submittedName>
        <fullName evidence="3">Uncharacterized protein</fullName>
    </submittedName>
</protein>
<feature type="transmembrane region" description="Helical" evidence="1">
    <location>
        <begin position="27"/>
        <end position="51"/>
    </location>
</feature>
<evidence type="ECO:0000256" key="1">
    <source>
        <dbReference type="SAM" id="Phobius"/>
    </source>
</evidence>
<keyword evidence="1" id="KW-1133">Transmembrane helix</keyword>
<keyword evidence="1" id="KW-0472">Membrane</keyword>
<proteinExistence type="predicted"/>
<evidence type="ECO:0000313" key="4">
    <source>
        <dbReference type="Proteomes" id="UP000682843"/>
    </source>
</evidence>
<feature type="transmembrane region" description="Helical" evidence="1">
    <location>
        <begin position="63"/>
        <end position="82"/>
    </location>
</feature>
<evidence type="ECO:0000313" key="3">
    <source>
        <dbReference type="EMBL" id="QUS40294.1"/>
    </source>
</evidence>
<name>A0ABX8ACE5_9BRAD</name>